<keyword evidence="1" id="KW-1133">Transmembrane helix</keyword>
<evidence type="ECO:0000313" key="2">
    <source>
        <dbReference type="EMBL" id="KAE9608055.1"/>
    </source>
</evidence>
<gene>
    <name evidence="2" type="ORF">Lalb_Chr08g0231461</name>
</gene>
<evidence type="ECO:0000256" key="1">
    <source>
        <dbReference type="SAM" id="Phobius"/>
    </source>
</evidence>
<keyword evidence="3" id="KW-1185">Reference proteome</keyword>
<dbReference type="EMBL" id="WOCE01000008">
    <property type="protein sequence ID" value="KAE9608055.1"/>
    <property type="molecule type" value="Genomic_DNA"/>
</dbReference>
<dbReference type="AlphaFoldDB" id="A0A6A4Q1V3"/>
<keyword evidence="1" id="KW-0812">Transmembrane</keyword>
<feature type="transmembrane region" description="Helical" evidence="1">
    <location>
        <begin position="39"/>
        <end position="58"/>
    </location>
</feature>
<proteinExistence type="predicted"/>
<evidence type="ECO:0000313" key="3">
    <source>
        <dbReference type="Proteomes" id="UP000447434"/>
    </source>
</evidence>
<dbReference type="Proteomes" id="UP000447434">
    <property type="component" value="Chromosome 8"/>
</dbReference>
<feature type="transmembrane region" description="Helical" evidence="1">
    <location>
        <begin position="70"/>
        <end position="90"/>
    </location>
</feature>
<accession>A0A6A4Q1V3</accession>
<reference evidence="3" key="1">
    <citation type="journal article" date="2020" name="Nat. Commun.">
        <title>Genome sequence of the cluster root forming white lupin.</title>
        <authorList>
            <person name="Hufnagel B."/>
            <person name="Marques A."/>
            <person name="Soriano A."/>
            <person name="Marques L."/>
            <person name="Divol F."/>
            <person name="Doumas P."/>
            <person name="Sallet E."/>
            <person name="Mancinotti D."/>
            <person name="Carrere S."/>
            <person name="Marande W."/>
            <person name="Arribat S."/>
            <person name="Keller J."/>
            <person name="Huneau C."/>
            <person name="Blein T."/>
            <person name="Aime D."/>
            <person name="Laguerre M."/>
            <person name="Taylor J."/>
            <person name="Schubert V."/>
            <person name="Nelson M."/>
            <person name="Geu-Flores F."/>
            <person name="Crespi M."/>
            <person name="Gallardo-Guerrero K."/>
            <person name="Delaux P.-M."/>
            <person name="Salse J."/>
            <person name="Berges H."/>
            <person name="Guyot R."/>
            <person name="Gouzy J."/>
            <person name="Peret B."/>
        </authorList>
    </citation>
    <scope>NUCLEOTIDE SEQUENCE [LARGE SCALE GENOMIC DNA]</scope>
    <source>
        <strain evidence="3">cv. Amiga</strain>
    </source>
</reference>
<organism evidence="2 3">
    <name type="scientific">Lupinus albus</name>
    <name type="common">White lupine</name>
    <name type="synonym">Lupinus termis</name>
    <dbReference type="NCBI Taxonomy" id="3870"/>
    <lineage>
        <taxon>Eukaryota</taxon>
        <taxon>Viridiplantae</taxon>
        <taxon>Streptophyta</taxon>
        <taxon>Embryophyta</taxon>
        <taxon>Tracheophyta</taxon>
        <taxon>Spermatophyta</taxon>
        <taxon>Magnoliopsida</taxon>
        <taxon>eudicotyledons</taxon>
        <taxon>Gunneridae</taxon>
        <taxon>Pentapetalae</taxon>
        <taxon>rosids</taxon>
        <taxon>fabids</taxon>
        <taxon>Fabales</taxon>
        <taxon>Fabaceae</taxon>
        <taxon>Papilionoideae</taxon>
        <taxon>50 kb inversion clade</taxon>
        <taxon>genistoids sensu lato</taxon>
        <taxon>core genistoids</taxon>
        <taxon>Genisteae</taxon>
        <taxon>Lupinus</taxon>
    </lineage>
</organism>
<name>A0A6A4Q1V3_LUPAL</name>
<dbReference type="OrthoDB" id="1435919at2759"/>
<keyword evidence="1" id="KW-0472">Membrane</keyword>
<protein>
    <submittedName>
        <fullName evidence="2">Uncharacterized protein</fullName>
    </submittedName>
</protein>
<comment type="caution">
    <text evidence="2">The sequence shown here is derived from an EMBL/GenBank/DDBJ whole genome shotgun (WGS) entry which is preliminary data.</text>
</comment>
<sequence length="94" mass="10709">MERQSELYDLEGNPKKICIRNDRNMGSLGVWVGDSPFEFLVPVTLCQIIVLVLISQGLSYVLKPLKTPRFICSILVSFTNFNSLISYLLYCAKF</sequence>